<accession>A0A2S5A6T5</accession>
<evidence type="ECO:0000313" key="1">
    <source>
        <dbReference type="EMBL" id="POY38255.1"/>
    </source>
</evidence>
<evidence type="ECO:0008006" key="3">
    <source>
        <dbReference type="Google" id="ProtNLM"/>
    </source>
</evidence>
<dbReference type="RefSeq" id="WP_103806688.1">
    <property type="nucleotide sequence ID" value="NZ_PQVG01000007.1"/>
</dbReference>
<dbReference type="OrthoDB" id="978692at2"/>
<reference evidence="1 2" key="1">
    <citation type="submission" date="2018-01" db="EMBL/GenBank/DDBJ databases">
        <authorList>
            <person name="Gaut B.S."/>
            <person name="Morton B.R."/>
            <person name="Clegg M.T."/>
            <person name="Duvall M.R."/>
        </authorList>
    </citation>
    <scope>NUCLEOTIDE SEQUENCE [LARGE SCALE GENOMIC DNA]</scope>
    <source>
        <strain evidence="1 2">HR-AY</strain>
    </source>
</reference>
<dbReference type="EMBL" id="PQVG01000007">
    <property type="protein sequence ID" value="POY38255.1"/>
    <property type="molecule type" value="Genomic_DNA"/>
</dbReference>
<dbReference type="Proteomes" id="UP000237310">
    <property type="component" value="Unassembled WGS sequence"/>
</dbReference>
<keyword evidence="2" id="KW-1185">Reference proteome</keyword>
<dbReference type="AlphaFoldDB" id="A0A2S5A6T5"/>
<sequence>MNNAFAQEQENETFKPHHTLGFVVGHTHISEGSKDGDRKWLTFPSFALDYNYVFSPNWSIGLHNDLIIESFKVETSDGEILERSSPFASAIVGGYKPGKHFTFQAGLGGEFAKEENFALTRLGVEYGLEIRNGWEFIANVVYDIKWNAYDSWALGAGISKSFGE</sequence>
<proteinExistence type="predicted"/>
<organism evidence="1 2">
    <name type="scientific">Flavobacterium alvei</name>
    <dbReference type="NCBI Taxonomy" id="2080416"/>
    <lineage>
        <taxon>Bacteria</taxon>
        <taxon>Pseudomonadati</taxon>
        <taxon>Bacteroidota</taxon>
        <taxon>Flavobacteriia</taxon>
        <taxon>Flavobacteriales</taxon>
        <taxon>Flavobacteriaceae</taxon>
        <taxon>Flavobacterium</taxon>
    </lineage>
</organism>
<name>A0A2S5A6T5_9FLAO</name>
<evidence type="ECO:0000313" key="2">
    <source>
        <dbReference type="Proteomes" id="UP000237310"/>
    </source>
</evidence>
<gene>
    <name evidence="1" type="ORF">C3L50_13410</name>
</gene>
<protein>
    <recommendedName>
        <fullName evidence="3">Outer membrane protein beta-barrel domain-containing protein</fullName>
    </recommendedName>
</protein>
<comment type="caution">
    <text evidence="1">The sequence shown here is derived from an EMBL/GenBank/DDBJ whole genome shotgun (WGS) entry which is preliminary data.</text>
</comment>